<keyword evidence="1" id="KW-0479">Metal-binding</keyword>
<evidence type="ECO:0000313" key="2">
    <source>
        <dbReference type="EMBL" id="NHN55065.1"/>
    </source>
</evidence>
<dbReference type="GO" id="GO:0046872">
    <property type="term" value="F:metal ion binding"/>
    <property type="evidence" value="ECO:0007669"/>
    <property type="project" value="UniProtKB-KW"/>
</dbReference>
<feature type="binding site" evidence="1">
    <location>
        <position position="30"/>
    </location>
    <ligand>
        <name>Zn(2+)</name>
        <dbReference type="ChEBI" id="CHEBI:29105"/>
    </ligand>
</feature>
<sequence length="196" mass="20725">MVGGDGILVGADGVARCAWAGSSPDYLRYHDAEWGVPVHGETALLERLILESFQSGLAWITILRKRENFRAAFAGFDADAIAAFGEADVARLMADAGIVRNRRKIEAAIANARATVALRDEGGLDAFVWSFVPATHTPPATLADLPTTSPEAKALAKALKDKGFRHLGPTTVYAGMSACGLVDDHLTGCFRSGAGR</sequence>
<keyword evidence="1" id="KW-0862">Zinc</keyword>
<accession>A0A967E9C7</accession>
<keyword evidence="3" id="KW-1185">Reference proteome</keyword>
<protein>
    <submittedName>
        <fullName evidence="2">DNA-3-methyladenine glycosylase I</fullName>
    </submittedName>
</protein>
<comment type="caution">
    <text evidence="2">The sequence shown here is derived from an EMBL/GenBank/DDBJ whole genome shotgun (WGS) entry which is preliminary data.</text>
</comment>
<organism evidence="2 3">
    <name type="scientific">Metallococcus carri</name>
    <dbReference type="NCBI Taxonomy" id="1656884"/>
    <lineage>
        <taxon>Bacteria</taxon>
        <taxon>Bacillati</taxon>
        <taxon>Actinomycetota</taxon>
        <taxon>Actinomycetes</taxon>
        <taxon>Micrococcales</taxon>
        <taxon>Dermacoccaceae</taxon>
        <taxon>Metallococcus</taxon>
    </lineage>
</organism>
<dbReference type="GO" id="GO:0008725">
    <property type="term" value="F:DNA-3-methyladenine glycosylase activity"/>
    <property type="evidence" value="ECO:0007669"/>
    <property type="project" value="InterPro"/>
</dbReference>
<proteinExistence type="predicted"/>
<feature type="binding site" evidence="1">
    <location>
        <position position="189"/>
    </location>
    <ligand>
        <name>Zn(2+)</name>
        <dbReference type="ChEBI" id="CHEBI:29105"/>
    </ligand>
</feature>
<dbReference type="AlphaFoldDB" id="A0A967E9C7"/>
<feature type="binding site" evidence="1">
    <location>
        <position position="185"/>
    </location>
    <ligand>
        <name>Zn(2+)</name>
        <dbReference type="ChEBI" id="CHEBI:29105"/>
    </ligand>
</feature>
<dbReference type="InterPro" id="IPR052891">
    <property type="entry name" value="DNA-3mA_glycosylase"/>
</dbReference>
<dbReference type="SUPFAM" id="SSF48150">
    <property type="entry name" value="DNA-glycosylase"/>
    <property type="match status" value="1"/>
</dbReference>
<dbReference type="Proteomes" id="UP000744769">
    <property type="component" value="Unassembled WGS sequence"/>
</dbReference>
<evidence type="ECO:0000313" key="3">
    <source>
        <dbReference type="Proteomes" id="UP000744769"/>
    </source>
</evidence>
<dbReference type="GO" id="GO:0006284">
    <property type="term" value="P:base-excision repair"/>
    <property type="evidence" value="ECO:0007669"/>
    <property type="project" value="InterPro"/>
</dbReference>
<dbReference type="PANTHER" id="PTHR30037">
    <property type="entry name" value="DNA-3-METHYLADENINE GLYCOSYLASE 1"/>
    <property type="match status" value="1"/>
</dbReference>
<gene>
    <name evidence="2" type="ORF">G9U51_04595</name>
</gene>
<reference evidence="2" key="1">
    <citation type="submission" date="2020-03" db="EMBL/GenBank/DDBJ databases">
        <title>Draft sequencing of Calidifontibacter sp. DB0510.</title>
        <authorList>
            <person name="Kim D.-U."/>
        </authorList>
    </citation>
    <scope>NUCLEOTIDE SEQUENCE</scope>
    <source>
        <strain evidence="2">DB0510</strain>
    </source>
</reference>
<dbReference type="Gene3D" id="1.10.340.30">
    <property type="entry name" value="Hypothetical protein, domain 2"/>
    <property type="match status" value="1"/>
</dbReference>
<dbReference type="EMBL" id="JAAOIV010000003">
    <property type="protein sequence ID" value="NHN55065.1"/>
    <property type="molecule type" value="Genomic_DNA"/>
</dbReference>
<dbReference type="PANTHER" id="PTHR30037:SF4">
    <property type="entry name" value="DNA-3-METHYLADENINE GLYCOSYLASE I"/>
    <property type="match status" value="1"/>
</dbReference>
<name>A0A967E9C7_9MICO</name>
<dbReference type="InterPro" id="IPR011257">
    <property type="entry name" value="DNA_glycosylase"/>
</dbReference>
<evidence type="ECO:0000256" key="1">
    <source>
        <dbReference type="PIRSR" id="PIRSR605019-1"/>
    </source>
</evidence>
<feature type="binding site" evidence="1">
    <location>
        <position position="17"/>
    </location>
    <ligand>
        <name>Zn(2+)</name>
        <dbReference type="ChEBI" id="CHEBI:29105"/>
    </ligand>
</feature>
<dbReference type="Pfam" id="PF03352">
    <property type="entry name" value="Adenine_glyco"/>
    <property type="match status" value="1"/>
</dbReference>
<dbReference type="InterPro" id="IPR005019">
    <property type="entry name" value="Adenine_glyco"/>
</dbReference>